<dbReference type="AlphaFoldDB" id="A0A1M5VML3"/>
<dbReference type="PANTHER" id="PTHR43630">
    <property type="entry name" value="POLY-BETA-1,6-N-ACETYL-D-GLUCOSAMINE SYNTHASE"/>
    <property type="match status" value="1"/>
</dbReference>
<dbReference type="Gene3D" id="3.90.550.10">
    <property type="entry name" value="Spore Coat Polysaccharide Biosynthesis Protein SpsA, Chain A"/>
    <property type="match status" value="1"/>
</dbReference>
<evidence type="ECO:0000259" key="1">
    <source>
        <dbReference type="Pfam" id="PF00535"/>
    </source>
</evidence>
<dbReference type="RefSeq" id="WP_073076470.1">
    <property type="nucleotide sequence ID" value="NZ_FQXV01000002.1"/>
</dbReference>
<dbReference type="SUPFAM" id="SSF53448">
    <property type="entry name" value="Nucleotide-diphospho-sugar transferases"/>
    <property type="match status" value="1"/>
</dbReference>
<organism evidence="2 3">
    <name type="scientific">Sporobacter termitidis DSM 10068</name>
    <dbReference type="NCBI Taxonomy" id="1123282"/>
    <lineage>
        <taxon>Bacteria</taxon>
        <taxon>Bacillati</taxon>
        <taxon>Bacillota</taxon>
        <taxon>Clostridia</taxon>
        <taxon>Eubacteriales</taxon>
        <taxon>Oscillospiraceae</taxon>
        <taxon>Sporobacter</taxon>
    </lineage>
</organism>
<evidence type="ECO:0000313" key="3">
    <source>
        <dbReference type="Proteomes" id="UP000183995"/>
    </source>
</evidence>
<dbReference type="STRING" id="1123282.SAMN02745823_00910"/>
<accession>A0A1M5VML3</accession>
<dbReference type="InterPro" id="IPR029044">
    <property type="entry name" value="Nucleotide-diphossugar_trans"/>
</dbReference>
<dbReference type="PANTHER" id="PTHR43630:SF2">
    <property type="entry name" value="GLYCOSYLTRANSFERASE"/>
    <property type="match status" value="1"/>
</dbReference>
<keyword evidence="3" id="KW-1185">Reference proteome</keyword>
<name>A0A1M5VML3_9FIRM</name>
<protein>
    <submittedName>
        <fullName evidence="2">Glycosyltransferase involved in cell wall bisynthesis</fullName>
    </submittedName>
</protein>
<sequence length="338" mass="38070">MTVSACLIVKNEEAVLARAIDCFKGLVDEIVVVDTGSADNTKNIALGFTDKVFDYAWHDDFSAARNFAFSKCTMDYIYSADADEVIDDENQRKLKALLAALPDDVDVVQMHYTNQTDNGSVYNFDTEYRPKLFRRLRPFRWIDPVHETVDTQVRVLNSDIAIIHRPAARHSKRDFSIFRRVAQPGAALSPRLHRLYAQELFLSGDEEDFLGAYDYFEWTLHEEGFGADTVRQSQCVAAKCCFLKKDDGGLFKAALKNVVGKPSAEVSCVLGDHYFDQNDYEEAATWYYTAAFGAECELSARAGGAEPLAKLSECYRLMGFQEDAEKYKKLAGDWSPGQ</sequence>
<dbReference type="Pfam" id="PF00535">
    <property type="entry name" value="Glycos_transf_2"/>
    <property type="match status" value="1"/>
</dbReference>
<proteinExistence type="predicted"/>
<dbReference type="EMBL" id="FQXV01000002">
    <property type="protein sequence ID" value="SHH76467.1"/>
    <property type="molecule type" value="Genomic_DNA"/>
</dbReference>
<reference evidence="2 3" key="1">
    <citation type="submission" date="2016-11" db="EMBL/GenBank/DDBJ databases">
        <authorList>
            <person name="Jaros S."/>
            <person name="Januszkiewicz K."/>
            <person name="Wedrychowicz H."/>
        </authorList>
    </citation>
    <scope>NUCLEOTIDE SEQUENCE [LARGE SCALE GENOMIC DNA]</scope>
    <source>
        <strain evidence="2 3">DSM 10068</strain>
    </source>
</reference>
<dbReference type="OrthoDB" id="9815923at2"/>
<dbReference type="Proteomes" id="UP000183995">
    <property type="component" value="Unassembled WGS sequence"/>
</dbReference>
<dbReference type="GO" id="GO:0016740">
    <property type="term" value="F:transferase activity"/>
    <property type="evidence" value="ECO:0007669"/>
    <property type="project" value="UniProtKB-KW"/>
</dbReference>
<feature type="domain" description="Glycosyltransferase 2-like" evidence="1">
    <location>
        <begin position="4"/>
        <end position="141"/>
    </location>
</feature>
<dbReference type="CDD" id="cd02511">
    <property type="entry name" value="Beta4Glucosyltransferase"/>
    <property type="match status" value="1"/>
</dbReference>
<dbReference type="InterPro" id="IPR001173">
    <property type="entry name" value="Glyco_trans_2-like"/>
</dbReference>
<evidence type="ECO:0000313" key="2">
    <source>
        <dbReference type="EMBL" id="SHH76467.1"/>
    </source>
</evidence>
<gene>
    <name evidence="2" type="ORF">SAMN02745823_00910</name>
</gene>
<keyword evidence="2" id="KW-0808">Transferase</keyword>